<dbReference type="VEuPathDB" id="CryptoDB:GNI_012640"/>
<gene>
    <name evidence="1" type="ORF">GNI_012640</name>
</gene>
<dbReference type="InterPro" id="IPR043128">
    <property type="entry name" value="Rev_trsase/Diguanyl_cyclase"/>
</dbReference>
<organism evidence="1 2">
    <name type="scientific">Gregarina niphandrodes</name>
    <name type="common">Septate eugregarine</name>
    <dbReference type="NCBI Taxonomy" id="110365"/>
    <lineage>
        <taxon>Eukaryota</taxon>
        <taxon>Sar</taxon>
        <taxon>Alveolata</taxon>
        <taxon>Apicomplexa</taxon>
        <taxon>Conoidasida</taxon>
        <taxon>Gregarinasina</taxon>
        <taxon>Eugregarinorida</taxon>
        <taxon>Gregarinidae</taxon>
        <taxon>Gregarina</taxon>
    </lineage>
</organism>
<evidence type="ECO:0000313" key="1">
    <source>
        <dbReference type="EMBL" id="EZG84533.1"/>
    </source>
</evidence>
<sequence>MCLDYRCLDYQSLNDVAVPRYDRVVAHLRRQGFKINPDKSSKNEVLDVLGYRISNDKISIPLEKERGIRECLHSNEVIRATHQLGYYKMILTPAQRDLNSLNLCTMAQRC</sequence>
<dbReference type="Proteomes" id="UP000019763">
    <property type="component" value="Unassembled WGS sequence"/>
</dbReference>
<dbReference type="RefSeq" id="XP_011128861.1">
    <property type="nucleotide sequence ID" value="XM_011130559.1"/>
</dbReference>
<dbReference type="AlphaFoldDB" id="A0A023BCW8"/>
<evidence type="ECO:0008006" key="3">
    <source>
        <dbReference type="Google" id="ProtNLM"/>
    </source>
</evidence>
<keyword evidence="2" id="KW-1185">Reference proteome</keyword>
<name>A0A023BCW8_GRENI</name>
<dbReference type="InterPro" id="IPR043502">
    <property type="entry name" value="DNA/RNA_pol_sf"/>
</dbReference>
<reference evidence="1" key="1">
    <citation type="submission" date="2013-12" db="EMBL/GenBank/DDBJ databases">
        <authorList>
            <person name="Omoto C.K."/>
            <person name="Sibley D."/>
            <person name="Venepally P."/>
            <person name="Hadjithomas M."/>
            <person name="Karamycheva S."/>
            <person name="Brunk B."/>
            <person name="Roos D."/>
            <person name="Caler E."/>
            <person name="Lorenzi H."/>
        </authorList>
    </citation>
    <scope>NUCLEOTIDE SEQUENCE</scope>
</reference>
<dbReference type="EMBL" id="AFNH02000093">
    <property type="protein sequence ID" value="EZG84533.1"/>
    <property type="molecule type" value="Genomic_DNA"/>
</dbReference>
<dbReference type="Gene3D" id="3.30.70.270">
    <property type="match status" value="1"/>
</dbReference>
<proteinExistence type="predicted"/>
<dbReference type="GeneID" id="22910725"/>
<comment type="caution">
    <text evidence="1">The sequence shown here is derived from an EMBL/GenBank/DDBJ whole genome shotgun (WGS) entry which is preliminary data.</text>
</comment>
<evidence type="ECO:0000313" key="2">
    <source>
        <dbReference type="Proteomes" id="UP000019763"/>
    </source>
</evidence>
<dbReference type="SUPFAM" id="SSF56672">
    <property type="entry name" value="DNA/RNA polymerases"/>
    <property type="match status" value="1"/>
</dbReference>
<accession>A0A023BCW8</accession>
<protein>
    <recommendedName>
        <fullName evidence="3">RNA-directed DNA polymerase</fullName>
    </recommendedName>
</protein>